<proteinExistence type="predicted"/>
<sequence>MTGRKVSACAPQFMPMQNNNKNLGASSAFPVKDVNGRLSMAKQEHKECVLDRRALTISTSALGPIDDFESELFARQELEKIGPDLAPIL</sequence>
<dbReference type="AlphaFoldDB" id="A0AA86RX23"/>
<evidence type="ECO:0000313" key="2">
    <source>
        <dbReference type="Proteomes" id="UP001189624"/>
    </source>
</evidence>
<name>A0AA86RX23_9FABA</name>
<organism evidence="1 2">
    <name type="scientific">Sphenostylis stenocarpa</name>
    <dbReference type="NCBI Taxonomy" id="92480"/>
    <lineage>
        <taxon>Eukaryota</taxon>
        <taxon>Viridiplantae</taxon>
        <taxon>Streptophyta</taxon>
        <taxon>Embryophyta</taxon>
        <taxon>Tracheophyta</taxon>
        <taxon>Spermatophyta</taxon>
        <taxon>Magnoliopsida</taxon>
        <taxon>eudicotyledons</taxon>
        <taxon>Gunneridae</taxon>
        <taxon>Pentapetalae</taxon>
        <taxon>rosids</taxon>
        <taxon>fabids</taxon>
        <taxon>Fabales</taxon>
        <taxon>Fabaceae</taxon>
        <taxon>Papilionoideae</taxon>
        <taxon>50 kb inversion clade</taxon>
        <taxon>NPAAA clade</taxon>
        <taxon>indigoferoid/millettioid clade</taxon>
        <taxon>Phaseoleae</taxon>
        <taxon>Sphenostylis</taxon>
    </lineage>
</organism>
<dbReference type="EMBL" id="OY731399">
    <property type="protein sequence ID" value="CAJ1933054.1"/>
    <property type="molecule type" value="Genomic_DNA"/>
</dbReference>
<dbReference type="Gramene" id="rna-AYBTSS11_LOCUS6133">
    <property type="protein sequence ID" value="CAJ1933054.1"/>
    <property type="gene ID" value="gene-AYBTSS11_LOCUS6133"/>
</dbReference>
<accession>A0AA86RX23</accession>
<gene>
    <name evidence="1" type="ORF">AYBTSS11_LOCUS6133</name>
</gene>
<dbReference type="Proteomes" id="UP001189624">
    <property type="component" value="Chromosome 2"/>
</dbReference>
<keyword evidence="2" id="KW-1185">Reference proteome</keyword>
<evidence type="ECO:0000313" key="1">
    <source>
        <dbReference type="EMBL" id="CAJ1933054.1"/>
    </source>
</evidence>
<protein>
    <submittedName>
        <fullName evidence="1">Uncharacterized protein</fullName>
    </submittedName>
</protein>
<reference evidence="1" key="1">
    <citation type="submission" date="2023-10" db="EMBL/GenBank/DDBJ databases">
        <authorList>
            <person name="Domelevo Entfellner J.-B."/>
        </authorList>
    </citation>
    <scope>NUCLEOTIDE SEQUENCE</scope>
</reference>